<dbReference type="PROSITE" id="PS51186">
    <property type="entry name" value="GNAT"/>
    <property type="match status" value="1"/>
</dbReference>
<proteinExistence type="predicted"/>
<protein>
    <submittedName>
        <fullName evidence="4">Mycothiol acetyltransferase</fullName>
    </submittedName>
</protein>
<dbReference type="RefSeq" id="WP_226573961.1">
    <property type="nucleotide sequence ID" value="NZ_BLAY01000003.1"/>
</dbReference>
<evidence type="ECO:0000256" key="2">
    <source>
        <dbReference type="ARBA" id="ARBA00023315"/>
    </source>
</evidence>
<dbReference type="InterPro" id="IPR050832">
    <property type="entry name" value="Bact_Acetyltransf"/>
</dbReference>
<dbReference type="PANTHER" id="PTHR43877">
    <property type="entry name" value="AMINOALKYLPHOSPHONATE N-ACETYLTRANSFERASE-RELATED-RELATED"/>
    <property type="match status" value="1"/>
</dbReference>
<evidence type="ECO:0000313" key="5">
    <source>
        <dbReference type="Proteomes" id="UP001050975"/>
    </source>
</evidence>
<keyword evidence="1" id="KW-0808">Transferase</keyword>
<sequence>MLTLTMRPYRGEADLEAIAHLFNTCAAFDRVERWISVNEVRLALEMPSFDPTRDIRLWEDGEGNLIGFGGIGILESGEEIDGSFWFRVHPNASRSELGRKIIAWGEQRMREVDPKPGVRLKLLCSSRDDNKLRIALLESCGFTSERFIFEMERSLLATFSEPQFPENFTLRNSKGEQDSEAWTEMRNQSFIDHWNYHVWQVERYRQFLTDPNYKPELDLIAVATNGGFAAFCYCHINPEENQQIGRKDGWINMLGTRRGFRRMGLGRAMLLAGLHQLKVAGMDTAKLGVDADNPNGALQLYETVGFRKVHTNISYFKYV</sequence>
<dbReference type="InterPro" id="IPR000182">
    <property type="entry name" value="GNAT_dom"/>
</dbReference>
<evidence type="ECO:0000256" key="1">
    <source>
        <dbReference type="ARBA" id="ARBA00022679"/>
    </source>
</evidence>
<evidence type="ECO:0000313" key="4">
    <source>
        <dbReference type="EMBL" id="GET35707.1"/>
    </source>
</evidence>
<accession>A0AAV3X675</accession>
<keyword evidence="2" id="KW-0012">Acyltransferase</keyword>
<organism evidence="4 5">
    <name type="scientific">Microseira wollei NIES-4236</name>
    <dbReference type="NCBI Taxonomy" id="2530354"/>
    <lineage>
        <taxon>Bacteria</taxon>
        <taxon>Bacillati</taxon>
        <taxon>Cyanobacteriota</taxon>
        <taxon>Cyanophyceae</taxon>
        <taxon>Oscillatoriophycideae</taxon>
        <taxon>Aerosakkonematales</taxon>
        <taxon>Aerosakkonemataceae</taxon>
        <taxon>Microseira</taxon>
    </lineage>
</organism>
<dbReference type="Pfam" id="PF00583">
    <property type="entry name" value="Acetyltransf_1"/>
    <property type="match status" value="1"/>
</dbReference>
<dbReference type="Gene3D" id="3.40.630.30">
    <property type="match status" value="1"/>
</dbReference>
<dbReference type="AlphaFoldDB" id="A0AAV3X675"/>
<gene>
    <name evidence="4" type="primary">mshD_2</name>
    <name evidence="4" type="ORF">MiSe_04520</name>
</gene>
<dbReference type="Proteomes" id="UP001050975">
    <property type="component" value="Unassembled WGS sequence"/>
</dbReference>
<comment type="caution">
    <text evidence="4">The sequence shown here is derived from an EMBL/GenBank/DDBJ whole genome shotgun (WGS) entry which is preliminary data.</text>
</comment>
<dbReference type="InterPro" id="IPR016181">
    <property type="entry name" value="Acyl_CoA_acyltransferase"/>
</dbReference>
<dbReference type="EMBL" id="BLAY01000003">
    <property type="protein sequence ID" value="GET35707.1"/>
    <property type="molecule type" value="Genomic_DNA"/>
</dbReference>
<reference evidence="4" key="1">
    <citation type="submission" date="2019-10" db="EMBL/GenBank/DDBJ databases">
        <title>Draft genome sequece of Microseira wollei NIES-4236.</title>
        <authorList>
            <person name="Yamaguchi H."/>
            <person name="Suzuki S."/>
            <person name="Kawachi M."/>
        </authorList>
    </citation>
    <scope>NUCLEOTIDE SEQUENCE</scope>
    <source>
        <strain evidence="4">NIES-4236</strain>
    </source>
</reference>
<dbReference type="GO" id="GO:0016747">
    <property type="term" value="F:acyltransferase activity, transferring groups other than amino-acyl groups"/>
    <property type="evidence" value="ECO:0007669"/>
    <property type="project" value="InterPro"/>
</dbReference>
<name>A0AAV3X675_9CYAN</name>
<keyword evidence="5" id="KW-1185">Reference proteome</keyword>
<dbReference type="SUPFAM" id="SSF55729">
    <property type="entry name" value="Acyl-CoA N-acyltransferases (Nat)"/>
    <property type="match status" value="1"/>
</dbReference>
<feature type="domain" description="N-acetyltransferase" evidence="3">
    <location>
        <begin position="168"/>
        <end position="319"/>
    </location>
</feature>
<dbReference type="CDD" id="cd04301">
    <property type="entry name" value="NAT_SF"/>
    <property type="match status" value="1"/>
</dbReference>
<evidence type="ECO:0000259" key="3">
    <source>
        <dbReference type="PROSITE" id="PS51186"/>
    </source>
</evidence>